<dbReference type="Proteomes" id="UP000189761">
    <property type="component" value="Unassembled WGS sequence"/>
</dbReference>
<gene>
    <name evidence="5" type="ORF">BWZ43_03275</name>
</gene>
<reference evidence="5 6" key="1">
    <citation type="submission" date="2017-01" db="EMBL/GenBank/DDBJ databases">
        <title>Draft genome sequence of Bacillus oleronius.</title>
        <authorList>
            <person name="Allam M."/>
        </authorList>
    </citation>
    <scope>NUCLEOTIDE SEQUENCE [LARGE SCALE GENOMIC DNA]</scope>
    <source>
        <strain evidence="5 6">DSM 9356</strain>
    </source>
</reference>
<dbReference type="RefSeq" id="WP_058002826.1">
    <property type="nucleotide sequence ID" value="NZ_CP065424.1"/>
</dbReference>
<dbReference type="Gene3D" id="1.10.10.60">
    <property type="entry name" value="Homeodomain-like"/>
    <property type="match status" value="1"/>
</dbReference>
<evidence type="ECO:0000256" key="3">
    <source>
        <dbReference type="PROSITE-ProRule" id="PRU00335"/>
    </source>
</evidence>
<keyword evidence="6" id="KW-1185">Reference proteome</keyword>
<dbReference type="PANTHER" id="PTHR43479:SF11">
    <property type="entry name" value="ACREF_ENVCD OPERON REPRESSOR-RELATED"/>
    <property type="match status" value="1"/>
</dbReference>
<dbReference type="Pfam" id="PF00440">
    <property type="entry name" value="TetR_N"/>
    <property type="match status" value="1"/>
</dbReference>
<evidence type="ECO:0000313" key="6">
    <source>
        <dbReference type="Proteomes" id="UP000189761"/>
    </source>
</evidence>
<keyword evidence="2 3" id="KW-0238">DNA-binding</keyword>
<sequence>MVKKQLIMEKALELFARQGFEATSVQQITEHCGISKGAFYLSFKSKDELIIALIDHFMMQVIADIDHIVRGDIKNEILLYKFYYTILQSFHNHSDFAKLLMKEQSQTLNDELMQKLHYYNSLLDKTILLLLERLYGKTVLKTKYDLMYCVKGFMSMYSHLFLFFNLPLDLDQLVRSLVEKTNILAEQASNSFLSKELVQITSQAMNEKISIEQILPMIDQKISELEESIEKESLILLRQHLIEPSLSPAIVKGLQENIRNHPHCKWIAYLIRRYYGDIGSGPMSQQ</sequence>
<protein>
    <submittedName>
        <fullName evidence="5">TetR family transcriptional regulator</fullName>
    </submittedName>
</protein>
<dbReference type="PANTHER" id="PTHR43479">
    <property type="entry name" value="ACREF/ENVCD OPERON REPRESSOR-RELATED"/>
    <property type="match status" value="1"/>
</dbReference>
<dbReference type="EMBL" id="MTLA01000036">
    <property type="protein sequence ID" value="OOP69753.1"/>
    <property type="molecule type" value="Genomic_DNA"/>
</dbReference>
<organism evidence="5 6">
    <name type="scientific">Heyndrickxia oleronia</name>
    <dbReference type="NCBI Taxonomy" id="38875"/>
    <lineage>
        <taxon>Bacteria</taxon>
        <taxon>Bacillati</taxon>
        <taxon>Bacillota</taxon>
        <taxon>Bacilli</taxon>
        <taxon>Bacillales</taxon>
        <taxon>Bacillaceae</taxon>
        <taxon>Heyndrickxia</taxon>
    </lineage>
</organism>
<dbReference type="PROSITE" id="PS50977">
    <property type="entry name" value="HTH_TETR_2"/>
    <property type="match status" value="1"/>
</dbReference>
<feature type="domain" description="HTH tetR-type" evidence="4">
    <location>
        <begin position="1"/>
        <end position="61"/>
    </location>
</feature>
<dbReference type="PRINTS" id="PR00455">
    <property type="entry name" value="HTHTETR"/>
</dbReference>
<evidence type="ECO:0000259" key="4">
    <source>
        <dbReference type="PROSITE" id="PS50977"/>
    </source>
</evidence>
<dbReference type="SUPFAM" id="SSF46689">
    <property type="entry name" value="Homeodomain-like"/>
    <property type="match status" value="1"/>
</dbReference>
<accession>A0A8E2IC13</accession>
<dbReference type="GO" id="GO:0003677">
    <property type="term" value="F:DNA binding"/>
    <property type="evidence" value="ECO:0007669"/>
    <property type="project" value="UniProtKB-UniRule"/>
</dbReference>
<dbReference type="InterPro" id="IPR050624">
    <property type="entry name" value="HTH-type_Tx_Regulator"/>
</dbReference>
<dbReference type="AlphaFoldDB" id="A0A8E2IC13"/>
<keyword evidence="1" id="KW-0678">Repressor</keyword>
<dbReference type="InterPro" id="IPR001647">
    <property type="entry name" value="HTH_TetR"/>
</dbReference>
<proteinExistence type="predicted"/>
<comment type="caution">
    <text evidence="5">The sequence shown here is derived from an EMBL/GenBank/DDBJ whole genome shotgun (WGS) entry which is preliminary data.</text>
</comment>
<name>A0A8E2IC13_9BACI</name>
<dbReference type="Gene3D" id="1.10.357.10">
    <property type="entry name" value="Tetracycline Repressor, domain 2"/>
    <property type="match status" value="1"/>
</dbReference>
<evidence type="ECO:0000313" key="5">
    <source>
        <dbReference type="EMBL" id="OOP69753.1"/>
    </source>
</evidence>
<dbReference type="InterPro" id="IPR009057">
    <property type="entry name" value="Homeodomain-like_sf"/>
</dbReference>
<evidence type="ECO:0000256" key="1">
    <source>
        <dbReference type="ARBA" id="ARBA00022491"/>
    </source>
</evidence>
<evidence type="ECO:0000256" key="2">
    <source>
        <dbReference type="ARBA" id="ARBA00023125"/>
    </source>
</evidence>
<feature type="DNA-binding region" description="H-T-H motif" evidence="3">
    <location>
        <begin position="24"/>
        <end position="43"/>
    </location>
</feature>